<dbReference type="EMBL" id="CP123872">
    <property type="protein sequence ID" value="WND03029.1"/>
    <property type="molecule type" value="Genomic_DNA"/>
</dbReference>
<gene>
    <name evidence="2" type="ORF">QGN29_01450</name>
</gene>
<dbReference type="PANTHER" id="PTHR43798">
    <property type="entry name" value="MONOACYLGLYCEROL LIPASE"/>
    <property type="match status" value="1"/>
</dbReference>
<dbReference type="AlphaFoldDB" id="A0AA52EIQ1"/>
<dbReference type="GO" id="GO:0016787">
    <property type="term" value="F:hydrolase activity"/>
    <property type="evidence" value="ECO:0007669"/>
    <property type="project" value="UniProtKB-KW"/>
</dbReference>
<accession>A0AA52EIQ1</accession>
<sequence>MTNIPLLFLPGMMCNHILWQYQIEEFGKDREVFVADFSNGSTIEDMASKALEAAPPEFIAVGLSMGGIVAFEMWKQAPKRILGMALMDTNAYADSPARKKVRERQIVEANDGALEQILIEELKPNYLAPIHRNNKKLLDQILDMGSSLGVTVFEQQSVALMHRGDQMSILSKITCPVEVLCGKEDELCPIEYHQTITSRIDGARLTVLPDCGHMSSMEAPAMVNMMLRDLLARVEGGHREAKYA</sequence>
<evidence type="ECO:0000313" key="2">
    <source>
        <dbReference type="EMBL" id="WND03029.1"/>
    </source>
</evidence>
<protein>
    <submittedName>
        <fullName evidence="2">Alpha/beta hydrolase</fullName>
    </submittedName>
</protein>
<keyword evidence="3" id="KW-1185">Reference proteome</keyword>
<evidence type="ECO:0000259" key="1">
    <source>
        <dbReference type="Pfam" id="PF12697"/>
    </source>
</evidence>
<reference evidence="2" key="1">
    <citation type="submission" date="2023-04" db="EMBL/GenBank/DDBJ databases">
        <title>Complete genome sequence of Temperatibacter marinus.</title>
        <authorList>
            <person name="Rong J.-C."/>
            <person name="Yi M.-L."/>
            <person name="Zhao Q."/>
        </authorList>
    </citation>
    <scope>NUCLEOTIDE SEQUENCE</scope>
    <source>
        <strain evidence="2">NBRC 110045</strain>
    </source>
</reference>
<dbReference type="InterPro" id="IPR050266">
    <property type="entry name" value="AB_hydrolase_sf"/>
</dbReference>
<dbReference type="InterPro" id="IPR000073">
    <property type="entry name" value="AB_hydrolase_1"/>
</dbReference>
<dbReference type="PANTHER" id="PTHR43798:SF29">
    <property type="entry name" value="AB HYDROLASE-1 DOMAIN-CONTAINING PROTEIN"/>
    <property type="match status" value="1"/>
</dbReference>
<proteinExistence type="predicted"/>
<dbReference type="SUPFAM" id="SSF53474">
    <property type="entry name" value="alpha/beta-Hydrolases"/>
    <property type="match status" value="1"/>
</dbReference>
<dbReference type="Proteomes" id="UP001268683">
    <property type="component" value="Chromosome"/>
</dbReference>
<dbReference type="KEGG" id="tmk:QGN29_01450"/>
<organism evidence="2 3">
    <name type="scientific">Temperatibacter marinus</name>
    <dbReference type="NCBI Taxonomy" id="1456591"/>
    <lineage>
        <taxon>Bacteria</taxon>
        <taxon>Pseudomonadati</taxon>
        <taxon>Pseudomonadota</taxon>
        <taxon>Alphaproteobacteria</taxon>
        <taxon>Kordiimonadales</taxon>
        <taxon>Temperatibacteraceae</taxon>
        <taxon>Temperatibacter</taxon>
    </lineage>
</organism>
<name>A0AA52EIQ1_9PROT</name>
<dbReference type="Gene3D" id="3.40.50.1820">
    <property type="entry name" value="alpha/beta hydrolase"/>
    <property type="match status" value="1"/>
</dbReference>
<dbReference type="RefSeq" id="WP_310798875.1">
    <property type="nucleotide sequence ID" value="NZ_CP123872.1"/>
</dbReference>
<keyword evidence="2" id="KW-0378">Hydrolase</keyword>
<evidence type="ECO:0000313" key="3">
    <source>
        <dbReference type="Proteomes" id="UP001268683"/>
    </source>
</evidence>
<dbReference type="Pfam" id="PF12697">
    <property type="entry name" value="Abhydrolase_6"/>
    <property type="match status" value="1"/>
</dbReference>
<dbReference type="InterPro" id="IPR029058">
    <property type="entry name" value="AB_hydrolase_fold"/>
</dbReference>
<feature type="domain" description="AB hydrolase-1" evidence="1">
    <location>
        <begin position="6"/>
        <end position="222"/>
    </location>
</feature>